<keyword evidence="3" id="KW-1185">Reference proteome</keyword>
<reference evidence="2 3" key="2">
    <citation type="submission" date="2018-11" db="EMBL/GenBank/DDBJ databases">
        <authorList>
            <consortium name="Pathogen Informatics"/>
        </authorList>
    </citation>
    <scope>NUCLEOTIDE SEQUENCE [LARGE SCALE GENOMIC DNA]</scope>
</reference>
<dbReference type="AlphaFoldDB" id="A0A0R3W9S6"/>
<accession>A0A0R3W9S6</accession>
<reference evidence="4" key="1">
    <citation type="submission" date="2017-02" db="UniProtKB">
        <authorList>
            <consortium name="WormBaseParasite"/>
        </authorList>
    </citation>
    <scope>IDENTIFICATION</scope>
</reference>
<evidence type="ECO:0000313" key="2">
    <source>
        <dbReference type="EMBL" id="VDK38063.1"/>
    </source>
</evidence>
<feature type="region of interest" description="Disordered" evidence="1">
    <location>
        <begin position="1"/>
        <end position="28"/>
    </location>
</feature>
<dbReference type="OrthoDB" id="6228046at2759"/>
<sequence>MGNDWSTRAKPEKKHTDKTAPRVSSLSASKPFPEFIPKPTFPEFDPTLFLVDIGANDVNLSNPIKKKKQNNITTSQIFVYGPNKIRYFLQFRAANPEFTFIYSKARPAAEAQKTRSSQTHAIEKFVKLKDGMLNRKFYRKAFIITANRPTKFSQEPSLQCDENFESQIFIEKDNMEFLISIKGDLTATSQFKYEAPSNYLGLCRASLLMKIDSEGDICRVSFDLVDVVYANVLSRISRSCQTTDPNVYYKTRGILSSFMYVPVPLSTYLYKDPMPDIRLQSHRQLMRGAEPEWMTEVRRKRLCQPKKVKIDPRYPGSLVSSFIVEHGGYAYKACTGLLRAKLIRGFSLYDEFVRTHLAEEEKLPEKFYDLPDNSSFLKIRTDF</sequence>
<proteinExistence type="predicted"/>
<name>A0A0R3W9S6_TAEAS</name>
<evidence type="ECO:0000313" key="4">
    <source>
        <dbReference type="WBParaSite" id="TASK_0000723301-mRNA-1"/>
    </source>
</evidence>
<dbReference type="EMBL" id="UYRS01018591">
    <property type="protein sequence ID" value="VDK38063.1"/>
    <property type="molecule type" value="Genomic_DNA"/>
</dbReference>
<dbReference type="Proteomes" id="UP000282613">
    <property type="component" value="Unassembled WGS sequence"/>
</dbReference>
<organism evidence="4">
    <name type="scientific">Taenia asiatica</name>
    <name type="common">Asian tapeworm</name>
    <dbReference type="NCBI Taxonomy" id="60517"/>
    <lineage>
        <taxon>Eukaryota</taxon>
        <taxon>Metazoa</taxon>
        <taxon>Spiralia</taxon>
        <taxon>Lophotrochozoa</taxon>
        <taxon>Platyhelminthes</taxon>
        <taxon>Cestoda</taxon>
        <taxon>Eucestoda</taxon>
        <taxon>Cyclophyllidea</taxon>
        <taxon>Taeniidae</taxon>
        <taxon>Taenia</taxon>
    </lineage>
</organism>
<protein>
    <submittedName>
        <fullName evidence="4">DUF1769-domain-containing protein</fullName>
    </submittedName>
</protein>
<dbReference type="WBParaSite" id="TASK_0000723301-mRNA-1">
    <property type="protein sequence ID" value="TASK_0000723301-mRNA-1"/>
    <property type="gene ID" value="TASK_0000723301"/>
</dbReference>
<feature type="compositionally biased region" description="Basic and acidic residues" evidence="1">
    <location>
        <begin position="7"/>
        <end position="20"/>
    </location>
</feature>
<gene>
    <name evidence="2" type="ORF">TASK_LOCUS7234</name>
</gene>
<evidence type="ECO:0000313" key="3">
    <source>
        <dbReference type="Proteomes" id="UP000282613"/>
    </source>
</evidence>
<evidence type="ECO:0000256" key="1">
    <source>
        <dbReference type="SAM" id="MobiDB-lite"/>
    </source>
</evidence>